<dbReference type="AlphaFoldDB" id="A0AAE3KMD6"/>
<evidence type="ECO:0000256" key="6">
    <source>
        <dbReference type="ARBA" id="ARBA00022553"/>
    </source>
</evidence>
<dbReference type="EC" id="2.7.13.3" evidence="4"/>
<dbReference type="InterPro" id="IPR013515">
    <property type="entry name" value="Phytochrome_cen-reg"/>
</dbReference>
<dbReference type="InterPro" id="IPR029016">
    <property type="entry name" value="GAF-like_dom_sf"/>
</dbReference>
<dbReference type="Gene3D" id="3.30.450.40">
    <property type="match status" value="2"/>
</dbReference>
<keyword evidence="10" id="KW-0547">Nucleotide-binding</keyword>
<dbReference type="GO" id="GO:0016020">
    <property type="term" value="C:membrane"/>
    <property type="evidence" value="ECO:0007669"/>
    <property type="project" value="UniProtKB-SubCell"/>
</dbReference>
<proteinExistence type="inferred from homology"/>
<organism evidence="22 23">
    <name type="scientific">Limnofasciculus baicalensis BBK-W-15</name>
    <dbReference type="NCBI Taxonomy" id="2699891"/>
    <lineage>
        <taxon>Bacteria</taxon>
        <taxon>Bacillati</taxon>
        <taxon>Cyanobacteriota</taxon>
        <taxon>Cyanophyceae</taxon>
        <taxon>Coleofasciculales</taxon>
        <taxon>Coleofasciculaceae</taxon>
        <taxon>Limnofasciculus</taxon>
        <taxon>Limnofasciculus baicalensis</taxon>
    </lineage>
</organism>
<dbReference type="InterPro" id="IPR013656">
    <property type="entry name" value="PAS_4"/>
</dbReference>
<keyword evidence="5" id="KW-0600">Photoreceptor protein</keyword>
<evidence type="ECO:0000256" key="5">
    <source>
        <dbReference type="ARBA" id="ARBA00022543"/>
    </source>
</evidence>
<dbReference type="PANTHER" id="PTHR42878:SF7">
    <property type="entry name" value="SENSOR HISTIDINE KINASE GLRK"/>
    <property type="match status" value="1"/>
</dbReference>
<name>A0AAE3KMD6_9CYAN</name>
<dbReference type="InterPro" id="IPR043150">
    <property type="entry name" value="Phytochrome_PHY_sf"/>
</dbReference>
<feature type="domain" description="Phytochrome chromophore attachment site" evidence="18">
    <location>
        <begin position="147"/>
        <end position="305"/>
    </location>
</feature>
<feature type="domain" description="Phytochrome chromophore attachment site" evidence="18">
    <location>
        <begin position="573"/>
        <end position="709"/>
    </location>
</feature>
<dbReference type="Gene3D" id="3.30.450.20">
    <property type="entry name" value="PAS domain"/>
    <property type="match status" value="2"/>
</dbReference>
<evidence type="ECO:0000313" key="22">
    <source>
        <dbReference type="EMBL" id="MCP2728716.1"/>
    </source>
</evidence>
<dbReference type="PROSITE" id="PS50113">
    <property type="entry name" value="PAC"/>
    <property type="match status" value="1"/>
</dbReference>
<dbReference type="SMART" id="SM00387">
    <property type="entry name" value="HATPase_c"/>
    <property type="match status" value="1"/>
</dbReference>
<dbReference type="PRINTS" id="PR00344">
    <property type="entry name" value="BCTRLSENSOR"/>
</dbReference>
<keyword evidence="17" id="KW-0675">Receptor</keyword>
<evidence type="ECO:0000259" key="18">
    <source>
        <dbReference type="PROSITE" id="PS50046"/>
    </source>
</evidence>
<evidence type="ECO:0000256" key="16">
    <source>
        <dbReference type="ARBA" id="ARBA00023136"/>
    </source>
</evidence>
<keyword evidence="8" id="KW-0808">Transferase</keyword>
<dbReference type="InterPro" id="IPR013654">
    <property type="entry name" value="PAS_2"/>
</dbReference>
<keyword evidence="6" id="KW-0597">Phosphoprotein</keyword>
<dbReference type="InterPro" id="IPR003661">
    <property type="entry name" value="HisK_dim/P_dom"/>
</dbReference>
<dbReference type="PROSITE" id="PS50109">
    <property type="entry name" value="HIS_KIN"/>
    <property type="match status" value="1"/>
</dbReference>
<keyword evidence="11" id="KW-0418">Kinase</keyword>
<keyword evidence="16" id="KW-0472">Membrane</keyword>
<keyword evidence="13" id="KW-1133">Transmembrane helix</keyword>
<dbReference type="InterPro" id="IPR003018">
    <property type="entry name" value="GAF"/>
</dbReference>
<dbReference type="CDD" id="cd00130">
    <property type="entry name" value="PAS"/>
    <property type="match status" value="1"/>
</dbReference>
<dbReference type="InterPro" id="IPR000014">
    <property type="entry name" value="PAS"/>
</dbReference>
<evidence type="ECO:0000256" key="8">
    <source>
        <dbReference type="ARBA" id="ARBA00022679"/>
    </source>
</evidence>
<evidence type="ECO:0000256" key="11">
    <source>
        <dbReference type="ARBA" id="ARBA00022777"/>
    </source>
</evidence>
<dbReference type="InterPro" id="IPR035965">
    <property type="entry name" value="PAS-like_dom_sf"/>
</dbReference>
<evidence type="ECO:0000259" key="20">
    <source>
        <dbReference type="PROSITE" id="PS50112"/>
    </source>
</evidence>
<dbReference type="SUPFAM" id="SSF55781">
    <property type="entry name" value="GAF domain-like"/>
    <property type="match status" value="3"/>
</dbReference>
<sequence length="1102" mass="124946">MSKIYNHLSNLNNSNKPSYSTTSIQSHGVLLVLKEPQLTIQQVSGNTWNFLGLHPQFLLNKRLKDIINVKQFKTIKNGLKGDLEYLNPLDLSIQCRNKTLWLNGIIHRSNQLIILELEPKDIDKTYNYFGFYHLIKNPIAQMQKARTIDEICQVIVREIREITGFDRVAIYRLEADGSGGIIAEEKAENLTSFLGWHYAASDISESAKQLSLNNLLRFIPDLNYEPISLIPEINPVTQQPLDMSFSILRSVSPFYIEYLKNMGVAATMTVSLLGGQKLWGTIACYHQTPKYISYQIRTVCEFLGRAMALELGAKEDRQYLDYQLKLKSIQSTFIEAISQADNLLDVLVVDSNRLLELVGAEGAIVYLDEQLIYLGKTPNSQEIQDLIGWIGSQIEQDIFYTDSLAKLYPAAEVFKEVGSGLLVLSISKIHKYCILWFRPEILEIVKLSDDIKDSITVKTEDECKGLTPHQSFARWKETVRLTSLPWQECEIESALELRSAIVGILLRKAEELMEIKAQLEVRVTERTAELMEANNQLQYELLQRQKAEVALRQQVERERLMATISQQIRKSLNLKEILHTSVNEVQALLQADRVLVYRIWDNGSGSAIAEATAPGWLRILDIVFPEETFPEECRWRYLQGGIYALTDRDNGEVLPCLVEFLEQIQVRAKLVVPIVQQDILWGLLIAHQCSQSREWQFWEITLLQQLANQMAIAIQQSEIYQQLQEELRERKQAETALRESEMKFRSLSDCSHIGIFLVDSEGRFTYTNPRCQAICGCTFTEALGRGWEHFIHPEERQELLSRWRNAVSNNGGFVSEARYIHLESKLHFCRVQTSPLVTPEGELMGHVGTIEDITESRAIAQMKNEFISIVSHELRTPLTAIHGSLGLLANGVYDRKPQRGKQMLQIAATQTERLVRLVNDILDLGRLESGRVTLIKQSYDAAALMLQAADGMGGNAEQNNINLSVNPLNILVWADPDAIVQTLTNLISNAIKFSAPGSTIWLTAELIQNNISQETEKLTDEREIVLFSVKDRGRGIPPDKLETIFGQFQQVDASDSRQKGGTGLGLAICRSIIQQHSGKIWVESVLGEGSTFYFTLPLPPDR</sequence>
<feature type="domain" description="Histidine kinase" evidence="19">
    <location>
        <begin position="869"/>
        <end position="1100"/>
    </location>
</feature>
<dbReference type="GO" id="GO:0009881">
    <property type="term" value="F:photoreceptor activity"/>
    <property type="evidence" value="ECO:0007669"/>
    <property type="project" value="UniProtKB-KW"/>
</dbReference>
<evidence type="ECO:0000259" key="21">
    <source>
        <dbReference type="PROSITE" id="PS50113"/>
    </source>
</evidence>
<keyword evidence="14" id="KW-0157">Chromophore</keyword>
<dbReference type="GO" id="GO:0000155">
    <property type="term" value="F:phosphorelay sensor kinase activity"/>
    <property type="evidence" value="ECO:0007669"/>
    <property type="project" value="InterPro"/>
</dbReference>
<dbReference type="GO" id="GO:0005524">
    <property type="term" value="F:ATP binding"/>
    <property type="evidence" value="ECO:0007669"/>
    <property type="project" value="UniProtKB-KW"/>
</dbReference>
<keyword evidence="7" id="KW-0716">Sensory transduction</keyword>
<evidence type="ECO:0000256" key="13">
    <source>
        <dbReference type="ARBA" id="ARBA00022989"/>
    </source>
</evidence>
<dbReference type="InterPro" id="IPR004358">
    <property type="entry name" value="Sig_transdc_His_kin-like_C"/>
</dbReference>
<keyword evidence="15" id="KW-0902">Two-component regulatory system</keyword>
<dbReference type="InterPro" id="IPR005467">
    <property type="entry name" value="His_kinase_dom"/>
</dbReference>
<evidence type="ECO:0000256" key="1">
    <source>
        <dbReference type="ARBA" id="ARBA00000085"/>
    </source>
</evidence>
<dbReference type="Gene3D" id="3.30.450.270">
    <property type="match status" value="1"/>
</dbReference>
<evidence type="ECO:0000313" key="23">
    <source>
        <dbReference type="Proteomes" id="UP001204953"/>
    </source>
</evidence>
<dbReference type="PROSITE" id="PS50112">
    <property type="entry name" value="PAS"/>
    <property type="match status" value="1"/>
</dbReference>
<comment type="caution">
    <text evidence="22">The sequence shown here is derived from an EMBL/GenBank/DDBJ whole genome shotgun (WGS) entry which is preliminary data.</text>
</comment>
<dbReference type="Pfam" id="PF08446">
    <property type="entry name" value="PAS_2"/>
    <property type="match status" value="1"/>
</dbReference>
<dbReference type="GO" id="GO:0009584">
    <property type="term" value="P:detection of visible light"/>
    <property type="evidence" value="ECO:0007669"/>
    <property type="project" value="InterPro"/>
</dbReference>
<dbReference type="SMART" id="SM00065">
    <property type="entry name" value="GAF"/>
    <property type="match status" value="2"/>
</dbReference>
<dbReference type="EMBL" id="JAMZMM010000070">
    <property type="protein sequence ID" value="MCP2728716.1"/>
    <property type="molecule type" value="Genomic_DNA"/>
</dbReference>
<dbReference type="PROSITE" id="PS50046">
    <property type="entry name" value="PHYTOCHROME_2"/>
    <property type="match status" value="2"/>
</dbReference>
<comment type="subcellular location">
    <subcellularLocation>
        <location evidence="2">Membrane</location>
        <topology evidence="2">Multi-pass membrane protein</topology>
    </subcellularLocation>
</comment>
<evidence type="ECO:0000256" key="10">
    <source>
        <dbReference type="ARBA" id="ARBA00022741"/>
    </source>
</evidence>
<dbReference type="InterPro" id="IPR016132">
    <property type="entry name" value="Phyto_chromo_attachment"/>
</dbReference>
<dbReference type="NCBIfam" id="TIGR00229">
    <property type="entry name" value="sensory_box"/>
    <property type="match status" value="1"/>
</dbReference>
<dbReference type="RefSeq" id="WP_254011511.1">
    <property type="nucleotide sequence ID" value="NZ_JAMZMM010000070.1"/>
</dbReference>
<dbReference type="PANTHER" id="PTHR42878">
    <property type="entry name" value="TWO-COMPONENT HISTIDINE KINASE"/>
    <property type="match status" value="1"/>
</dbReference>
<keyword evidence="12" id="KW-0067">ATP-binding</keyword>
<dbReference type="GO" id="GO:0007234">
    <property type="term" value="P:osmosensory signaling via phosphorelay pathway"/>
    <property type="evidence" value="ECO:0007669"/>
    <property type="project" value="TreeGrafter"/>
</dbReference>
<dbReference type="InterPro" id="IPR000700">
    <property type="entry name" value="PAS-assoc_C"/>
</dbReference>
<keyword evidence="23" id="KW-1185">Reference proteome</keyword>
<keyword evidence="9" id="KW-0812">Transmembrane</keyword>
<reference evidence="22" key="1">
    <citation type="submission" date="2022-06" db="EMBL/GenBank/DDBJ databases">
        <title>New cyanobacteria of genus Symplocastrum in benthos of Lake Baikal.</title>
        <authorList>
            <person name="Sorokovikova E."/>
            <person name="Tikhonova I."/>
            <person name="Krasnopeev A."/>
            <person name="Evseev P."/>
            <person name="Gladkikh A."/>
            <person name="Belykh O."/>
        </authorList>
    </citation>
    <scope>NUCLEOTIDE SEQUENCE</scope>
    <source>
        <strain evidence="22">BBK-W-15</strain>
    </source>
</reference>
<protein>
    <recommendedName>
        <fullName evidence="4">histidine kinase</fullName>
        <ecNumber evidence="4">2.7.13.3</ecNumber>
    </recommendedName>
</protein>
<dbReference type="CDD" id="cd16922">
    <property type="entry name" value="HATPase_EvgS-ArcB-TorS-like"/>
    <property type="match status" value="1"/>
</dbReference>
<dbReference type="Pfam" id="PF02518">
    <property type="entry name" value="HATPase_c"/>
    <property type="match status" value="1"/>
</dbReference>
<evidence type="ECO:0000256" key="7">
    <source>
        <dbReference type="ARBA" id="ARBA00022606"/>
    </source>
</evidence>
<evidence type="ECO:0000256" key="2">
    <source>
        <dbReference type="ARBA" id="ARBA00004141"/>
    </source>
</evidence>
<dbReference type="Gene3D" id="3.30.565.10">
    <property type="entry name" value="Histidine kinase-like ATPase, C-terminal domain"/>
    <property type="match status" value="1"/>
</dbReference>
<dbReference type="InterPro" id="IPR003594">
    <property type="entry name" value="HATPase_dom"/>
</dbReference>
<dbReference type="InterPro" id="IPR050351">
    <property type="entry name" value="BphY/WalK/GraS-like"/>
</dbReference>
<dbReference type="SMART" id="SM00388">
    <property type="entry name" value="HisKA"/>
    <property type="match status" value="1"/>
</dbReference>
<dbReference type="SUPFAM" id="SSF55874">
    <property type="entry name" value="ATPase domain of HSP90 chaperone/DNA topoisomerase II/histidine kinase"/>
    <property type="match status" value="1"/>
</dbReference>
<dbReference type="SUPFAM" id="SSF47384">
    <property type="entry name" value="Homodimeric domain of signal transducing histidine kinase"/>
    <property type="match status" value="1"/>
</dbReference>
<dbReference type="Pfam" id="PF08448">
    <property type="entry name" value="PAS_4"/>
    <property type="match status" value="1"/>
</dbReference>
<dbReference type="GO" id="GO:0030295">
    <property type="term" value="F:protein kinase activator activity"/>
    <property type="evidence" value="ECO:0007669"/>
    <property type="project" value="TreeGrafter"/>
</dbReference>
<dbReference type="SUPFAM" id="SSF55785">
    <property type="entry name" value="PYP-like sensor domain (PAS domain)"/>
    <property type="match status" value="2"/>
</dbReference>
<feature type="domain" description="PAS" evidence="20">
    <location>
        <begin position="740"/>
        <end position="810"/>
    </location>
</feature>
<evidence type="ECO:0000256" key="12">
    <source>
        <dbReference type="ARBA" id="ARBA00022840"/>
    </source>
</evidence>
<evidence type="ECO:0000256" key="4">
    <source>
        <dbReference type="ARBA" id="ARBA00012438"/>
    </source>
</evidence>
<gene>
    <name evidence="22" type="ORF">NJ959_09575</name>
</gene>
<dbReference type="Pfam" id="PF00512">
    <property type="entry name" value="HisKA"/>
    <property type="match status" value="1"/>
</dbReference>
<dbReference type="GO" id="GO:0006355">
    <property type="term" value="P:regulation of DNA-templated transcription"/>
    <property type="evidence" value="ECO:0007669"/>
    <property type="project" value="InterPro"/>
</dbReference>
<accession>A0AAE3KMD6</accession>
<dbReference type="FunFam" id="1.10.287.130:FF:000001">
    <property type="entry name" value="Two-component sensor histidine kinase"/>
    <property type="match status" value="1"/>
</dbReference>
<dbReference type="Pfam" id="PF01590">
    <property type="entry name" value="GAF"/>
    <property type="match status" value="2"/>
</dbReference>
<comment type="catalytic activity">
    <reaction evidence="1">
        <text>ATP + protein L-histidine = ADP + protein N-phospho-L-histidine.</text>
        <dbReference type="EC" id="2.7.13.3"/>
    </reaction>
</comment>
<comment type="similarity">
    <text evidence="3">In the N-terminal section; belongs to the phytochrome family.</text>
</comment>
<evidence type="ECO:0000259" key="19">
    <source>
        <dbReference type="PROSITE" id="PS50109"/>
    </source>
</evidence>
<dbReference type="Gene3D" id="1.10.287.130">
    <property type="match status" value="1"/>
</dbReference>
<evidence type="ECO:0000256" key="17">
    <source>
        <dbReference type="ARBA" id="ARBA00023170"/>
    </source>
</evidence>
<evidence type="ECO:0000256" key="15">
    <source>
        <dbReference type="ARBA" id="ARBA00023012"/>
    </source>
</evidence>
<evidence type="ECO:0000256" key="14">
    <source>
        <dbReference type="ARBA" id="ARBA00022991"/>
    </source>
</evidence>
<dbReference type="Pfam" id="PF00360">
    <property type="entry name" value="PHY"/>
    <property type="match status" value="1"/>
</dbReference>
<dbReference type="InterPro" id="IPR036097">
    <property type="entry name" value="HisK_dim/P_sf"/>
</dbReference>
<evidence type="ECO:0000256" key="9">
    <source>
        <dbReference type="ARBA" id="ARBA00022692"/>
    </source>
</evidence>
<feature type="domain" description="PAC" evidence="21">
    <location>
        <begin position="813"/>
        <end position="865"/>
    </location>
</feature>
<dbReference type="CDD" id="cd00082">
    <property type="entry name" value="HisKA"/>
    <property type="match status" value="1"/>
</dbReference>
<dbReference type="SMART" id="SM00091">
    <property type="entry name" value="PAS"/>
    <property type="match status" value="1"/>
</dbReference>
<dbReference type="Proteomes" id="UP001204953">
    <property type="component" value="Unassembled WGS sequence"/>
</dbReference>
<dbReference type="GO" id="GO:0000156">
    <property type="term" value="F:phosphorelay response regulator activity"/>
    <property type="evidence" value="ECO:0007669"/>
    <property type="project" value="TreeGrafter"/>
</dbReference>
<dbReference type="InterPro" id="IPR036890">
    <property type="entry name" value="HATPase_C_sf"/>
</dbReference>
<evidence type="ECO:0000256" key="3">
    <source>
        <dbReference type="ARBA" id="ARBA00006402"/>
    </source>
</evidence>
<dbReference type="FunFam" id="3.30.565.10:FF:000006">
    <property type="entry name" value="Sensor histidine kinase WalK"/>
    <property type="match status" value="1"/>
</dbReference>